<dbReference type="GO" id="GO:0003714">
    <property type="term" value="F:transcription corepressor activity"/>
    <property type="evidence" value="ECO:0007669"/>
    <property type="project" value="TreeGrafter"/>
</dbReference>
<name>A0AAW0JPN8_MYOGA</name>
<evidence type="ECO:0000313" key="18">
    <source>
        <dbReference type="Proteomes" id="UP001488838"/>
    </source>
</evidence>
<dbReference type="GO" id="GO:0045087">
    <property type="term" value="P:innate immune response"/>
    <property type="evidence" value="ECO:0007669"/>
    <property type="project" value="UniProtKB-KW"/>
</dbReference>
<feature type="domain" description="Macro" evidence="16">
    <location>
        <begin position="787"/>
        <end position="974"/>
    </location>
</feature>
<dbReference type="CDD" id="cd02903">
    <property type="entry name" value="Macro_BAL-like"/>
    <property type="match status" value="2"/>
</dbReference>
<dbReference type="GO" id="GO:0005634">
    <property type="term" value="C:nucleus"/>
    <property type="evidence" value="ECO:0007669"/>
    <property type="project" value="UniProtKB-SubCell"/>
</dbReference>
<dbReference type="InterPro" id="IPR057045">
    <property type="entry name" value="PARP14_KH_3"/>
</dbReference>
<dbReference type="InterPro" id="IPR043472">
    <property type="entry name" value="Macro_dom-like"/>
</dbReference>
<dbReference type="SUPFAM" id="SSF56399">
    <property type="entry name" value="ADP-ribosylation"/>
    <property type="match status" value="1"/>
</dbReference>
<dbReference type="CDD" id="cd01439">
    <property type="entry name" value="TCCD_inducible_PARP_like"/>
    <property type="match status" value="1"/>
</dbReference>
<feature type="domain" description="Macro" evidence="16">
    <location>
        <begin position="1210"/>
        <end position="1380"/>
    </location>
</feature>
<dbReference type="GO" id="GO:0070212">
    <property type="term" value="P:protein poly-ADP-ribosylation"/>
    <property type="evidence" value="ECO:0007669"/>
    <property type="project" value="TreeGrafter"/>
</dbReference>
<dbReference type="GO" id="GO:0010629">
    <property type="term" value="P:negative regulation of gene expression"/>
    <property type="evidence" value="ECO:0007669"/>
    <property type="project" value="TreeGrafter"/>
</dbReference>
<evidence type="ECO:0000256" key="11">
    <source>
        <dbReference type="ARBA" id="ARBA00023027"/>
    </source>
</evidence>
<dbReference type="Pfam" id="PF23253">
    <property type="entry name" value="KH_PARP14_6"/>
    <property type="match status" value="1"/>
</dbReference>
<dbReference type="Pfam" id="PF23245">
    <property type="entry name" value="RRM_PARP14_2"/>
    <property type="match status" value="1"/>
</dbReference>
<accession>A0AAW0JPN8</accession>
<comment type="similarity">
    <text evidence="13">Belongs to the ARTD/PARP family.</text>
</comment>
<dbReference type="GO" id="GO:1990404">
    <property type="term" value="F:NAD+-protein mono-ADP-ribosyltransferase activity"/>
    <property type="evidence" value="ECO:0007669"/>
    <property type="project" value="TreeGrafter"/>
</dbReference>
<keyword evidence="4" id="KW-0399">Innate immunity</keyword>
<evidence type="ECO:0000256" key="6">
    <source>
        <dbReference type="ARBA" id="ARBA00022679"/>
    </source>
</evidence>
<keyword evidence="8" id="KW-0677">Repeat</keyword>
<dbReference type="EMBL" id="JBBHLL010000028">
    <property type="protein sequence ID" value="KAK7828036.1"/>
    <property type="molecule type" value="Genomic_DNA"/>
</dbReference>
<dbReference type="InterPro" id="IPR057044">
    <property type="entry name" value="PARP14_KH_1"/>
</dbReference>
<dbReference type="FunFam" id="3.40.220.10:FF:000010">
    <property type="entry name" value="Poly [ADP-ribose] polymerase"/>
    <property type="match status" value="1"/>
</dbReference>
<evidence type="ECO:0000256" key="14">
    <source>
        <dbReference type="RuleBase" id="RU362114"/>
    </source>
</evidence>
<comment type="caution">
    <text evidence="17">The sequence shown here is derived from an EMBL/GenBank/DDBJ whole genome shotgun (WGS) entry which is preliminary data.</text>
</comment>
<dbReference type="PANTHER" id="PTHR14453:SF89">
    <property type="entry name" value="PROTEIN MONO-ADP-RIBOSYLTRANSFERASE PARP14"/>
    <property type="match status" value="1"/>
</dbReference>
<keyword evidence="10" id="KW-0391">Immunity</keyword>
<dbReference type="InterPro" id="IPR057048">
    <property type="entry name" value="PARP14_KH_6"/>
</dbReference>
<evidence type="ECO:0000256" key="7">
    <source>
        <dbReference type="ARBA" id="ARBA00022695"/>
    </source>
</evidence>
<proteinExistence type="inferred from homology"/>
<comment type="subcellular location">
    <subcellularLocation>
        <location evidence="2">Cytoplasm</location>
    </subcellularLocation>
    <subcellularLocation>
        <location evidence="1">Nucleus</location>
    </subcellularLocation>
</comment>
<dbReference type="PROSITE" id="PS51059">
    <property type="entry name" value="PARP_CATALYTIC"/>
    <property type="match status" value="1"/>
</dbReference>
<dbReference type="PANTHER" id="PTHR14453">
    <property type="entry name" value="PARP/ZINC FINGER CCCH TYPE DOMAIN CONTAINING PROTEIN"/>
    <property type="match status" value="1"/>
</dbReference>
<dbReference type="GO" id="GO:0003950">
    <property type="term" value="F:NAD+ poly-ADP-ribosyltransferase activity"/>
    <property type="evidence" value="ECO:0007669"/>
    <property type="project" value="UniProtKB-UniRule"/>
</dbReference>
<dbReference type="GO" id="GO:0001961">
    <property type="term" value="P:positive regulation of cytokine-mediated signaling pathway"/>
    <property type="evidence" value="ECO:0007669"/>
    <property type="project" value="UniProtKB-ARBA"/>
</dbReference>
<dbReference type="Pfam" id="PF23254">
    <property type="entry name" value="KH_PARP14_8"/>
    <property type="match status" value="1"/>
</dbReference>
<dbReference type="InterPro" id="IPR057050">
    <property type="entry name" value="RRM_PARP14_2"/>
</dbReference>
<evidence type="ECO:0000256" key="4">
    <source>
        <dbReference type="ARBA" id="ARBA00022588"/>
    </source>
</evidence>
<dbReference type="FunFam" id="3.90.228.10:FF:000008">
    <property type="entry name" value="Poly [ADP-ribose] polymerase"/>
    <property type="match status" value="1"/>
</dbReference>
<dbReference type="Pfam" id="PF23084">
    <property type="entry name" value="KH_PARP14_1"/>
    <property type="match status" value="1"/>
</dbReference>
<dbReference type="InterPro" id="IPR052056">
    <property type="entry name" value="Mono-ARTD/PARP"/>
</dbReference>
<evidence type="ECO:0000256" key="10">
    <source>
        <dbReference type="ARBA" id="ARBA00022859"/>
    </source>
</evidence>
<dbReference type="InterPro" id="IPR057043">
    <property type="entry name" value="PARP14_KH_2"/>
</dbReference>
<evidence type="ECO:0000259" key="16">
    <source>
        <dbReference type="PROSITE" id="PS51154"/>
    </source>
</evidence>
<dbReference type="GO" id="GO:0005737">
    <property type="term" value="C:cytoplasm"/>
    <property type="evidence" value="ECO:0007669"/>
    <property type="project" value="UniProtKB-SubCell"/>
</dbReference>
<protein>
    <recommendedName>
        <fullName evidence="14">Poly [ADP-ribose] polymerase</fullName>
        <shortName evidence="14">PARP</shortName>
        <ecNumber evidence="14">2.4.2.-</ecNumber>
    </recommendedName>
</protein>
<dbReference type="InterPro" id="IPR057047">
    <property type="entry name" value="PARP14_KH_5"/>
</dbReference>
<evidence type="ECO:0000259" key="15">
    <source>
        <dbReference type="PROSITE" id="PS51059"/>
    </source>
</evidence>
<keyword evidence="5 14" id="KW-0328">Glycosyltransferase</keyword>
<dbReference type="Pfam" id="PF00644">
    <property type="entry name" value="PARP"/>
    <property type="match status" value="1"/>
</dbReference>
<dbReference type="InterPro" id="IPR057046">
    <property type="entry name" value="PARP14_KH_4"/>
</dbReference>
<dbReference type="Pfam" id="PF23222">
    <property type="entry name" value="RRM_PARP14_1"/>
    <property type="match status" value="1"/>
</dbReference>
<evidence type="ECO:0000256" key="1">
    <source>
        <dbReference type="ARBA" id="ARBA00004123"/>
    </source>
</evidence>
<keyword evidence="12" id="KW-0539">Nucleus</keyword>
<dbReference type="Gene3D" id="3.90.228.10">
    <property type="match status" value="1"/>
</dbReference>
<dbReference type="GO" id="GO:0016779">
    <property type="term" value="F:nucleotidyltransferase activity"/>
    <property type="evidence" value="ECO:0007669"/>
    <property type="project" value="UniProtKB-KW"/>
</dbReference>
<evidence type="ECO:0000256" key="2">
    <source>
        <dbReference type="ARBA" id="ARBA00004496"/>
    </source>
</evidence>
<keyword evidence="7" id="KW-0548">Nucleotidyltransferase</keyword>
<dbReference type="Gene3D" id="3.40.220.10">
    <property type="entry name" value="Leucine Aminopeptidase, subunit E, domain 1"/>
    <property type="match status" value="3"/>
</dbReference>
<keyword evidence="11 14" id="KW-0520">NAD</keyword>
<dbReference type="Gene3D" id="3.30.70.330">
    <property type="match status" value="2"/>
</dbReference>
<dbReference type="SUPFAM" id="SSF52949">
    <property type="entry name" value="Macro domain-like"/>
    <property type="match status" value="3"/>
</dbReference>
<dbReference type="InterPro" id="IPR057049">
    <property type="entry name" value="PARP14_KH_8"/>
</dbReference>
<evidence type="ECO:0000313" key="17">
    <source>
        <dbReference type="EMBL" id="KAK7828036.1"/>
    </source>
</evidence>
<dbReference type="SUPFAM" id="SSF117839">
    <property type="entry name" value="WWE domain"/>
    <property type="match status" value="1"/>
</dbReference>
<sequence length="1823" mass="205052">MAASGPFPLLVEGSWGPDPPKTLINKLQTYFQSRKKSGGGECEVVLQPGSPASFLVLFSPEDVRQNVLEKENHELVWPGKGTFKLTVRLPEDPDEAPVSKEAVPENKIVRDLSEAHVPCSYNDLDTTHSPSNRSEKMEDVSKECETVSSMVAFENLPEKVTDIVLTMLVENISGFPSDDFKVEVIRDFGVAVVTFQKPIDTKKFIIDCIGHHSNRQLQLAPRLLERTKVVRVENLPPGVDDYQLQLYFESPFNGGGRVTHVEHFPEESSALVEFSESKVLDTILAKKHSFNRTPLSVFPYYPSLGTALYGEEKPLVKLPAPFQESLGLPLWKFFQKHNHLIKEINDKMRRCHCELTWSDINGTVTVRPAATLVNHRPSIKTWQRDASELLSGITSEYEVKVFEVYPPVWDIIRHELGDDRVLMEFDKESLTLAGKSEDVQDISQKIKELIDSTTEKVRKKEQSLKEKVAISPGKHFLLEHSGFLEDLRKENPEMEIHYDAATQHLCFNGFRADVYKVKCDIQEKMYSMAQKDVTIPSEVFMFLQQVDSHKLSKILFEAQKILATYELNGTALLLMACSFRSLVEAEKKMLDALSYKIIEVEDKEVLRGNAWKKKIHPLQKRYSSTASIMIKNELTSETPAEVIIAGCVKEVNEIYDQLFEFLENTMKIERLVDIEQVLIIEYLRSDRRLFWPKIRKANVQASFKLEDEPKGILLTGSKSKVLECMNMVKQIRDSVCIKRFQIDKPGARHFFQDKASYYKSEIKRLYGCIIELQEGAEKDKGSLEEQKCLLQKDIAPGVTLIVQQADLARFPADVVVNAAKENLKHLDGLALALSNAAGPELQAECDKIVRKGGLVLPGNAVISKPGKLPCHHVVHAVGPRWNENKAQECVGLLKRAVERSLILAEEVKCQSIAMPAISSGIFDFPLDQCVATIVSAIKDNFQCRLDRRTLKKIYLVDISAKVAGAFAEAVETTYKATLSPTASQSSLTVLELVSPGKMPQKQQTEDYVLMSPEGLKVRLVKEGVQNAKTHVVVNSTPWNLELNKGPLSRALLEKAGPELQKELNEAGQGVSVKAGTILQTSGCNLNCHRVFHVVVPRWKVNNTASSLKIMKNIIRDCLGTAEALSLQSIGFPAIGTGNLGFPKPEFAKLIISEVLKFSSKNHPKILQEVQFLLHPKDLENIQAFSDEFDKRSHGNRSDTQGFYGSLSSPTLGVHEMNIGPILFQVATGDITKEAADVIVNSTSNTFDLKSGVSKAILEGAGPSVEKECSVLAQQNSEYIVTEGGSLRCKSIIHVVGGNDVKRSVSCVLEECEQRNYSSICLPAIGTGSAQQDPDAVAKAIMDAIEEFIQKTSVQAVKKVKVVIFQPHILDVFYDNMKDREGSPAPPQPSLLSKITCELFTFIKYIFLVLMLRGIKEKLIFIFSLAFFGFSKPTPRKQNTLVLEKKIEQTVFQVCGKDEDSVERTISWIQNLITQEQLSYLSDDECVRDFGEKEYKKLNELQERLNIAIELDQKALLMRVSGISRDVIRAKDEIENLIKSIRLAKEKESQADYVLAFVEWRYIDNNVIHCFDKITTMQLEAAWQAKHTSAVVKINNQDFTVNLSMNTATGPQGQSLTVQRILKDETEIPSNWSDMRQKTLLVVSLQTSDPEYIMVANKVHQTCQKFVIEKIERIQNPALWKKYQANKKIMDEKNGHERNEKQLFHGTEASSILQLNSHGFNRSYAGKNATAYGKGTYFAVDASYSADDKYSRPDANGKKHMYYVRVLIGNYTKGNQSLIVPPPRDHQNPTDLYDTVTDDDINPSIFVVFYDNQAYPEYLITFRR</sequence>
<dbReference type="InterPro" id="IPR012317">
    <property type="entry name" value="Poly(ADP-ribose)pol_cat_dom"/>
</dbReference>
<dbReference type="InterPro" id="IPR012677">
    <property type="entry name" value="Nucleotide-bd_a/b_plait_sf"/>
</dbReference>
<keyword evidence="6 14" id="KW-0808">Transferase</keyword>
<dbReference type="Gene3D" id="3.30.720.50">
    <property type="match status" value="1"/>
</dbReference>
<evidence type="ECO:0000256" key="9">
    <source>
        <dbReference type="ARBA" id="ARBA00022765"/>
    </source>
</evidence>
<organism evidence="17 18">
    <name type="scientific">Myodes glareolus</name>
    <name type="common">Bank vole</name>
    <name type="synonym">Clethrionomys glareolus</name>
    <dbReference type="NCBI Taxonomy" id="447135"/>
    <lineage>
        <taxon>Eukaryota</taxon>
        <taxon>Metazoa</taxon>
        <taxon>Chordata</taxon>
        <taxon>Craniata</taxon>
        <taxon>Vertebrata</taxon>
        <taxon>Euteleostomi</taxon>
        <taxon>Mammalia</taxon>
        <taxon>Eutheria</taxon>
        <taxon>Euarchontoglires</taxon>
        <taxon>Glires</taxon>
        <taxon>Rodentia</taxon>
        <taxon>Myomorpha</taxon>
        <taxon>Muroidea</taxon>
        <taxon>Cricetidae</taxon>
        <taxon>Arvicolinae</taxon>
        <taxon>Myodes</taxon>
    </lineage>
</organism>
<keyword evidence="3" id="KW-0963">Cytoplasm</keyword>
<evidence type="ECO:0000256" key="13">
    <source>
        <dbReference type="ARBA" id="ARBA00024347"/>
    </source>
</evidence>
<dbReference type="Pfam" id="PF01661">
    <property type="entry name" value="Macro"/>
    <property type="match status" value="3"/>
</dbReference>
<dbReference type="Pfam" id="PF23252">
    <property type="entry name" value="KH_PARP14_5"/>
    <property type="match status" value="1"/>
</dbReference>
<feature type="domain" description="PARP catalytic" evidence="15">
    <location>
        <begin position="1627"/>
        <end position="1823"/>
    </location>
</feature>
<dbReference type="Pfam" id="PF23248">
    <property type="entry name" value="KH_PARP14_2"/>
    <property type="match status" value="1"/>
</dbReference>
<dbReference type="Pfam" id="PF23251">
    <property type="entry name" value="KH_PARP14_4"/>
    <property type="match status" value="1"/>
</dbReference>
<reference evidence="17 18" key="1">
    <citation type="journal article" date="2023" name="bioRxiv">
        <title>Conserved and derived expression patterns and positive selection on dental genes reveal complex evolutionary context of ever-growing rodent molars.</title>
        <authorList>
            <person name="Calamari Z.T."/>
            <person name="Song A."/>
            <person name="Cohen E."/>
            <person name="Akter M."/>
            <person name="Roy R.D."/>
            <person name="Hallikas O."/>
            <person name="Christensen M.M."/>
            <person name="Li P."/>
            <person name="Marangoni P."/>
            <person name="Jernvall J."/>
            <person name="Klein O.D."/>
        </authorList>
    </citation>
    <scope>NUCLEOTIDE SEQUENCE [LARGE SCALE GENOMIC DNA]</scope>
    <source>
        <strain evidence="17">V071</strain>
    </source>
</reference>
<dbReference type="GO" id="GO:0060334">
    <property type="term" value="P:regulation of type II interferon-mediated signaling pathway"/>
    <property type="evidence" value="ECO:0007669"/>
    <property type="project" value="UniProtKB-ARBA"/>
</dbReference>
<dbReference type="Pfam" id="PF23249">
    <property type="entry name" value="KH_PARP14_3"/>
    <property type="match status" value="1"/>
</dbReference>
<dbReference type="InterPro" id="IPR054596">
    <property type="entry name" value="PARP14_WWE"/>
</dbReference>
<dbReference type="Pfam" id="PF22005">
    <property type="entry name" value="WWE_1"/>
    <property type="match status" value="1"/>
</dbReference>
<dbReference type="PROSITE" id="PS51154">
    <property type="entry name" value="MACRO"/>
    <property type="match status" value="3"/>
</dbReference>
<gene>
    <name evidence="17" type="ORF">U0070_013662</name>
</gene>
<keyword evidence="18" id="KW-1185">Reference proteome</keyword>
<feature type="domain" description="Macro" evidence="16">
    <location>
        <begin position="1004"/>
        <end position="1192"/>
    </location>
</feature>
<dbReference type="CDD" id="cd02907">
    <property type="entry name" value="Macro_Af1521_BAL-like"/>
    <property type="match status" value="1"/>
</dbReference>
<dbReference type="CDD" id="cd12300">
    <property type="entry name" value="RRM1_PAR14"/>
    <property type="match status" value="1"/>
</dbReference>
<evidence type="ECO:0000256" key="8">
    <source>
        <dbReference type="ARBA" id="ARBA00022737"/>
    </source>
</evidence>
<dbReference type="InterPro" id="IPR002589">
    <property type="entry name" value="Macro_dom"/>
</dbReference>
<dbReference type="InterPro" id="IPR057051">
    <property type="entry name" value="PARP14_RPM_1"/>
</dbReference>
<dbReference type="InterPro" id="IPR037197">
    <property type="entry name" value="WWE_dom_sf"/>
</dbReference>
<dbReference type="EC" id="2.4.2.-" evidence="14"/>
<keyword evidence="9" id="KW-0013">ADP-ribosylation</keyword>
<evidence type="ECO:0000256" key="12">
    <source>
        <dbReference type="ARBA" id="ARBA00023242"/>
    </source>
</evidence>
<dbReference type="Proteomes" id="UP001488838">
    <property type="component" value="Unassembled WGS sequence"/>
</dbReference>
<dbReference type="SMART" id="SM00506">
    <property type="entry name" value="A1pp"/>
    <property type="match status" value="3"/>
</dbReference>
<evidence type="ECO:0000256" key="5">
    <source>
        <dbReference type="ARBA" id="ARBA00022676"/>
    </source>
</evidence>
<dbReference type="Pfam" id="PF23085">
    <property type="entry name" value="RRM_PARP14_3"/>
    <property type="match status" value="1"/>
</dbReference>
<evidence type="ECO:0000256" key="3">
    <source>
        <dbReference type="ARBA" id="ARBA00022490"/>
    </source>
</evidence>